<comment type="function">
    <text evidence="2 7">Catalyzes the epimerization of the C3' and C5'positions of dTDP-6-deoxy-D-xylo-4-hexulose, forming dTDP-6-deoxy-L-lyxo-4-hexulose.</text>
</comment>
<dbReference type="CDD" id="cd00438">
    <property type="entry name" value="cupin_RmlC"/>
    <property type="match status" value="1"/>
</dbReference>
<dbReference type="EMBL" id="JFKA01000001">
    <property type="protein sequence ID" value="OSQ40476.1"/>
    <property type="molecule type" value="Genomic_DNA"/>
</dbReference>
<feature type="active site" description="Proton donor" evidence="5">
    <location>
        <position position="135"/>
    </location>
</feature>
<evidence type="ECO:0000256" key="7">
    <source>
        <dbReference type="RuleBase" id="RU364069"/>
    </source>
</evidence>
<evidence type="ECO:0000313" key="8">
    <source>
        <dbReference type="EMBL" id="OSQ40476.1"/>
    </source>
</evidence>
<comment type="catalytic activity">
    <reaction evidence="1 7">
        <text>dTDP-4-dehydro-6-deoxy-alpha-D-glucose = dTDP-4-dehydro-beta-L-rhamnose</text>
        <dbReference type="Rhea" id="RHEA:16969"/>
        <dbReference type="ChEBI" id="CHEBI:57649"/>
        <dbReference type="ChEBI" id="CHEBI:62830"/>
        <dbReference type="EC" id="5.1.3.13"/>
    </reaction>
</comment>
<organism evidence="8 9">
    <name type="scientific">Thalassospira mesophila</name>
    <dbReference type="NCBI Taxonomy" id="1293891"/>
    <lineage>
        <taxon>Bacteria</taxon>
        <taxon>Pseudomonadati</taxon>
        <taxon>Pseudomonadota</taxon>
        <taxon>Alphaproteobacteria</taxon>
        <taxon>Rhodospirillales</taxon>
        <taxon>Thalassospiraceae</taxon>
        <taxon>Thalassospira</taxon>
    </lineage>
</organism>
<evidence type="ECO:0000256" key="5">
    <source>
        <dbReference type="PIRSR" id="PIRSR600888-1"/>
    </source>
</evidence>
<dbReference type="GO" id="GO:0008830">
    <property type="term" value="F:dTDP-4-dehydrorhamnose 3,5-epimerase activity"/>
    <property type="evidence" value="ECO:0007669"/>
    <property type="project" value="UniProtKB-UniRule"/>
</dbReference>
<dbReference type="InterPro" id="IPR000888">
    <property type="entry name" value="RmlC-like"/>
</dbReference>
<evidence type="ECO:0000256" key="2">
    <source>
        <dbReference type="ARBA" id="ARBA00001997"/>
    </source>
</evidence>
<dbReference type="NCBIfam" id="TIGR01221">
    <property type="entry name" value="rmlC"/>
    <property type="match status" value="1"/>
</dbReference>
<dbReference type="PANTHER" id="PTHR21047">
    <property type="entry name" value="DTDP-6-DEOXY-D-GLUCOSE-3,5 EPIMERASE"/>
    <property type="match status" value="1"/>
</dbReference>
<accession>A0A1Y2L3R5</accession>
<evidence type="ECO:0000256" key="1">
    <source>
        <dbReference type="ARBA" id="ARBA00001298"/>
    </source>
</evidence>
<comment type="subunit">
    <text evidence="7">Homodimer.</text>
</comment>
<dbReference type="EC" id="5.1.3.13" evidence="3 7"/>
<dbReference type="GO" id="GO:0005829">
    <property type="term" value="C:cytosol"/>
    <property type="evidence" value="ECO:0007669"/>
    <property type="project" value="TreeGrafter"/>
</dbReference>
<reference evidence="8 9" key="1">
    <citation type="submission" date="2014-03" db="EMBL/GenBank/DDBJ databases">
        <title>The draft genome sequence of Thalassospira mesophila JCM 18969.</title>
        <authorList>
            <person name="Lai Q."/>
            <person name="Shao Z."/>
        </authorList>
    </citation>
    <scope>NUCLEOTIDE SEQUENCE [LARGE SCALE GENOMIC DNA]</scope>
    <source>
        <strain evidence="8 9">JCM 18969</strain>
    </source>
</reference>
<dbReference type="STRING" id="1293891.TMES_01400"/>
<dbReference type="InterPro" id="IPR014710">
    <property type="entry name" value="RmlC-like_jellyroll"/>
</dbReference>
<feature type="active site" description="Proton acceptor" evidence="5">
    <location>
        <position position="65"/>
    </location>
</feature>
<comment type="pathway">
    <text evidence="7">Carbohydrate biosynthesis; dTDP-L-rhamnose biosynthesis.</text>
</comment>
<sequence>MSRFEIIPLPLDGLQKITRQYLGDNRGFFSRIFCVEELSSVGWCKQISQINHTQTSKQGSVRGMHFQLPPYAEAKLVTCIRGEVWDVAVDLRKNSSTFLQWHAERLSAENGQALLIPEGFAHGFQTLTADAELLYCHSAPYTPSAEVGLNPQDPVLAINWPLAVTEISNKDGNHPMLNAQFQGVVL</sequence>
<evidence type="ECO:0000256" key="4">
    <source>
        <dbReference type="ARBA" id="ARBA00019595"/>
    </source>
</evidence>
<dbReference type="OrthoDB" id="9800680at2"/>
<evidence type="ECO:0000313" key="9">
    <source>
        <dbReference type="Proteomes" id="UP000193391"/>
    </source>
</evidence>
<dbReference type="UniPathway" id="UPA00124"/>
<gene>
    <name evidence="8" type="ORF">TMES_01400</name>
</gene>
<dbReference type="AlphaFoldDB" id="A0A1Y2L3R5"/>
<keyword evidence="9" id="KW-1185">Reference proteome</keyword>
<dbReference type="GO" id="GO:0000271">
    <property type="term" value="P:polysaccharide biosynthetic process"/>
    <property type="evidence" value="ECO:0007669"/>
    <property type="project" value="TreeGrafter"/>
</dbReference>
<dbReference type="GO" id="GO:0019305">
    <property type="term" value="P:dTDP-rhamnose biosynthetic process"/>
    <property type="evidence" value="ECO:0007669"/>
    <property type="project" value="UniProtKB-UniRule"/>
</dbReference>
<evidence type="ECO:0000256" key="6">
    <source>
        <dbReference type="PIRSR" id="PIRSR600888-3"/>
    </source>
</evidence>
<evidence type="ECO:0000256" key="3">
    <source>
        <dbReference type="ARBA" id="ARBA00012098"/>
    </source>
</evidence>
<dbReference type="RefSeq" id="WP_085578718.1">
    <property type="nucleotide sequence ID" value="NZ_JFKA01000001.1"/>
</dbReference>
<protein>
    <recommendedName>
        <fullName evidence="4 7">dTDP-4-dehydrorhamnose 3,5-epimerase</fullName>
        <ecNumber evidence="3 7">5.1.3.13</ecNumber>
    </recommendedName>
    <alternativeName>
        <fullName evidence="7">Thymidine diphospho-4-keto-rhamnose 3,5-epimerase</fullName>
    </alternativeName>
</protein>
<proteinExistence type="inferred from homology"/>
<comment type="caution">
    <text evidence="8">The sequence shown here is derived from an EMBL/GenBank/DDBJ whole genome shotgun (WGS) entry which is preliminary data.</text>
</comment>
<dbReference type="SUPFAM" id="SSF51182">
    <property type="entry name" value="RmlC-like cupins"/>
    <property type="match status" value="1"/>
</dbReference>
<dbReference type="Gene3D" id="2.60.120.10">
    <property type="entry name" value="Jelly Rolls"/>
    <property type="match status" value="1"/>
</dbReference>
<name>A0A1Y2L3R5_9PROT</name>
<dbReference type="Proteomes" id="UP000193391">
    <property type="component" value="Unassembled WGS sequence"/>
</dbReference>
<feature type="site" description="Participates in a stacking interaction with the thymidine ring of dTDP-4-oxo-6-deoxyglucose" evidence="6">
    <location>
        <position position="141"/>
    </location>
</feature>
<dbReference type="InterPro" id="IPR011051">
    <property type="entry name" value="RmlC_Cupin_sf"/>
</dbReference>
<dbReference type="Pfam" id="PF00908">
    <property type="entry name" value="dTDP_sugar_isom"/>
    <property type="match status" value="1"/>
</dbReference>
<comment type="similarity">
    <text evidence="7">Belongs to the dTDP-4-dehydrorhamnose 3,5-epimerase family.</text>
</comment>
<keyword evidence="7" id="KW-0413">Isomerase</keyword>
<dbReference type="PANTHER" id="PTHR21047:SF2">
    <property type="entry name" value="THYMIDINE DIPHOSPHO-4-KETO-RHAMNOSE 3,5-EPIMERASE"/>
    <property type="match status" value="1"/>
</dbReference>